<protein>
    <submittedName>
        <fullName evidence="1">Uncharacterized protein</fullName>
    </submittedName>
</protein>
<gene>
    <name evidence="1" type="ORF">COB21_00430</name>
</gene>
<evidence type="ECO:0000313" key="1">
    <source>
        <dbReference type="EMBL" id="PCI78588.1"/>
    </source>
</evidence>
<evidence type="ECO:0000313" key="2">
    <source>
        <dbReference type="Proteomes" id="UP000218775"/>
    </source>
</evidence>
<dbReference type="Proteomes" id="UP000218775">
    <property type="component" value="Unassembled WGS sequence"/>
</dbReference>
<dbReference type="EMBL" id="NVUK01000003">
    <property type="protein sequence ID" value="PCI78588.1"/>
    <property type="molecule type" value="Genomic_DNA"/>
</dbReference>
<organism evidence="1 2">
    <name type="scientific">Aerophobetes bacterium</name>
    <dbReference type="NCBI Taxonomy" id="2030807"/>
    <lineage>
        <taxon>Bacteria</taxon>
        <taxon>Candidatus Aerophobota</taxon>
    </lineage>
</organism>
<name>A0A2A4X7I6_UNCAE</name>
<dbReference type="AlphaFoldDB" id="A0A2A4X7I6"/>
<sequence>MKRFSGISILIIGMILATGAFGLNNQVELSHITRRKSYAYFEQRMVSLELPICKGPQRSFFDLRLRTLLGLAKNIYIEINDIFEDGPTGIAHFERYFYHTYATQYGINSWKWIKNIGIKTQVRGPYPTRFFHKKHFFLNAGLA</sequence>
<comment type="caution">
    <text evidence="1">The sequence shown here is derived from an EMBL/GenBank/DDBJ whole genome shotgun (WGS) entry which is preliminary data.</text>
</comment>
<proteinExistence type="predicted"/>
<accession>A0A2A4X7I6</accession>
<reference evidence="2" key="1">
    <citation type="submission" date="2017-08" db="EMBL/GenBank/DDBJ databases">
        <title>A dynamic microbial community with high functional redundancy inhabits the cold, oxic subseafloor aquifer.</title>
        <authorList>
            <person name="Tully B.J."/>
            <person name="Wheat C.G."/>
            <person name="Glazer B.T."/>
            <person name="Huber J.A."/>
        </authorList>
    </citation>
    <scope>NUCLEOTIDE SEQUENCE [LARGE SCALE GENOMIC DNA]</scope>
</reference>